<dbReference type="Proteomes" id="UP001652623">
    <property type="component" value="Chromosome 12"/>
</dbReference>
<feature type="domain" description="RRM" evidence="2">
    <location>
        <begin position="15"/>
        <end position="92"/>
    </location>
</feature>
<evidence type="ECO:0000259" key="2">
    <source>
        <dbReference type="PROSITE" id="PS50102"/>
    </source>
</evidence>
<evidence type="ECO:0000313" key="3">
    <source>
        <dbReference type="Proteomes" id="UP001652623"/>
    </source>
</evidence>
<dbReference type="PROSITE" id="PS50102">
    <property type="entry name" value="RRM"/>
    <property type="match status" value="1"/>
</dbReference>
<dbReference type="InterPro" id="IPR000504">
    <property type="entry name" value="RRM_dom"/>
</dbReference>
<dbReference type="PANTHER" id="PTHR32343">
    <property type="entry name" value="SERINE/ARGININE-RICH SPLICING FACTOR"/>
    <property type="match status" value="1"/>
</dbReference>
<sequence length="202" mass="22028">MSSGSSSGRRIIQELTVQVLNLSPKVTAADLDHFFSYCGNVQELCIFRNKDQSFSQYSALVTFAHPFAFQTALLLDDAILADQPIRVLPALDLAIPIISDDDYASSTTLQRKKIQSKKEGIGFIPILQNIASESIDILNKSKDMLEENYKVSAARGRAVVEHTTSAISSIITNHSNSIPTSAADWLSDVIDKASKRASGSHN</sequence>
<gene>
    <name evidence="4" type="primary">LOC107424619</name>
</gene>
<name>A0ABM3I1F0_ZIZJJ</name>
<keyword evidence="1" id="KW-0694">RNA-binding</keyword>
<evidence type="ECO:0000256" key="1">
    <source>
        <dbReference type="PROSITE-ProRule" id="PRU00176"/>
    </source>
</evidence>
<dbReference type="InterPro" id="IPR012677">
    <property type="entry name" value="Nucleotide-bd_a/b_plait_sf"/>
</dbReference>
<dbReference type="GeneID" id="107424619"/>
<protein>
    <submittedName>
        <fullName evidence="4">Protein vip1</fullName>
    </submittedName>
</protein>
<proteinExistence type="predicted"/>
<dbReference type="SUPFAM" id="SSF54928">
    <property type="entry name" value="RNA-binding domain, RBD"/>
    <property type="match status" value="1"/>
</dbReference>
<keyword evidence="3" id="KW-1185">Reference proteome</keyword>
<dbReference type="Gene3D" id="3.30.70.330">
    <property type="match status" value="1"/>
</dbReference>
<dbReference type="SMART" id="SM00360">
    <property type="entry name" value="RRM"/>
    <property type="match status" value="1"/>
</dbReference>
<dbReference type="PANTHER" id="PTHR32343:SF44">
    <property type="entry name" value="PROTEIN VIP1-LIKE"/>
    <property type="match status" value="1"/>
</dbReference>
<organism evidence="3 4">
    <name type="scientific">Ziziphus jujuba</name>
    <name type="common">Chinese jujube</name>
    <name type="synonym">Ziziphus sativa</name>
    <dbReference type="NCBI Taxonomy" id="326968"/>
    <lineage>
        <taxon>Eukaryota</taxon>
        <taxon>Viridiplantae</taxon>
        <taxon>Streptophyta</taxon>
        <taxon>Embryophyta</taxon>
        <taxon>Tracheophyta</taxon>
        <taxon>Spermatophyta</taxon>
        <taxon>Magnoliopsida</taxon>
        <taxon>eudicotyledons</taxon>
        <taxon>Gunneridae</taxon>
        <taxon>Pentapetalae</taxon>
        <taxon>rosids</taxon>
        <taxon>fabids</taxon>
        <taxon>Rosales</taxon>
        <taxon>Rhamnaceae</taxon>
        <taxon>Paliureae</taxon>
        <taxon>Ziziphus</taxon>
    </lineage>
</organism>
<dbReference type="RefSeq" id="XP_048318634.1">
    <property type="nucleotide sequence ID" value="XM_048462677.2"/>
</dbReference>
<evidence type="ECO:0000313" key="4">
    <source>
        <dbReference type="RefSeq" id="XP_048318634.1"/>
    </source>
</evidence>
<reference evidence="4" key="1">
    <citation type="submission" date="2025-08" db="UniProtKB">
        <authorList>
            <consortium name="RefSeq"/>
        </authorList>
    </citation>
    <scope>IDENTIFICATION</scope>
    <source>
        <tissue evidence="4">Seedling</tissue>
    </source>
</reference>
<dbReference type="Pfam" id="PF00076">
    <property type="entry name" value="RRM_1"/>
    <property type="match status" value="1"/>
</dbReference>
<accession>A0ABM3I1F0</accession>
<dbReference type="InterPro" id="IPR035979">
    <property type="entry name" value="RBD_domain_sf"/>
</dbReference>